<dbReference type="GeneID" id="19954810"/>
<dbReference type="Proteomes" id="UP000030762">
    <property type="component" value="Unassembled WGS sequence"/>
</dbReference>
<gene>
    <name evidence="1" type="ORF">SDRG_14083</name>
</gene>
<evidence type="ECO:0000313" key="1">
    <source>
        <dbReference type="EMBL" id="EQC28123.1"/>
    </source>
</evidence>
<name>T0R7Q4_SAPDV</name>
<dbReference type="InParanoid" id="T0R7Q4"/>
<sequence>MSTTPISPYCEFADVSFPSLPESLYRVHVKANAAQTRAEIWLESKNAKLQWQCTVEDFDKHIASRYALPAAVVLTSIKVHVLFHSS</sequence>
<reference evidence="1 2" key="1">
    <citation type="submission" date="2012-04" db="EMBL/GenBank/DDBJ databases">
        <title>The Genome Sequence of Saprolegnia declina VS20.</title>
        <authorList>
            <consortium name="The Broad Institute Genome Sequencing Platform"/>
            <person name="Russ C."/>
            <person name="Nusbaum C."/>
            <person name="Tyler B."/>
            <person name="van West P."/>
            <person name="Dieguez-Uribeondo J."/>
            <person name="de Bruijn I."/>
            <person name="Tripathy S."/>
            <person name="Jiang R."/>
            <person name="Young S.K."/>
            <person name="Zeng Q."/>
            <person name="Gargeya S."/>
            <person name="Fitzgerald M."/>
            <person name="Haas B."/>
            <person name="Abouelleil A."/>
            <person name="Alvarado L."/>
            <person name="Arachchi H.M."/>
            <person name="Berlin A."/>
            <person name="Chapman S.B."/>
            <person name="Goldberg J."/>
            <person name="Griggs A."/>
            <person name="Gujja S."/>
            <person name="Hansen M."/>
            <person name="Howarth C."/>
            <person name="Imamovic A."/>
            <person name="Larimer J."/>
            <person name="McCowen C."/>
            <person name="Montmayeur A."/>
            <person name="Murphy C."/>
            <person name="Neiman D."/>
            <person name="Pearson M."/>
            <person name="Priest M."/>
            <person name="Roberts A."/>
            <person name="Saif S."/>
            <person name="Shea T."/>
            <person name="Sisk P."/>
            <person name="Sykes S."/>
            <person name="Wortman J."/>
            <person name="Nusbaum C."/>
            <person name="Birren B."/>
        </authorList>
    </citation>
    <scope>NUCLEOTIDE SEQUENCE [LARGE SCALE GENOMIC DNA]</scope>
    <source>
        <strain evidence="1 2">VS20</strain>
    </source>
</reference>
<keyword evidence="2" id="KW-1185">Reference proteome</keyword>
<accession>T0R7Q4</accession>
<proteinExistence type="predicted"/>
<dbReference type="VEuPathDB" id="FungiDB:SDRG_14083"/>
<protein>
    <submittedName>
        <fullName evidence="1">Uncharacterized protein</fullName>
    </submittedName>
</protein>
<evidence type="ECO:0000313" key="2">
    <source>
        <dbReference type="Proteomes" id="UP000030762"/>
    </source>
</evidence>
<dbReference type="AlphaFoldDB" id="T0R7Q4"/>
<dbReference type="RefSeq" id="XP_008618409.1">
    <property type="nucleotide sequence ID" value="XM_008620187.1"/>
</dbReference>
<organism evidence="1 2">
    <name type="scientific">Saprolegnia diclina (strain VS20)</name>
    <dbReference type="NCBI Taxonomy" id="1156394"/>
    <lineage>
        <taxon>Eukaryota</taxon>
        <taxon>Sar</taxon>
        <taxon>Stramenopiles</taxon>
        <taxon>Oomycota</taxon>
        <taxon>Saprolegniomycetes</taxon>
        <taxon>Saprolegniales</taxon>
        <taxon>Saprolegniaceae</taxon>
        <taxon>Saprolegnia</taxon>
    </lineage>
</organism>
<dbReference type="EMBL" id="JH767198">
    <property type="protein sequence ID" value="EQC28123.1"/>
    <property type="molecule type" value="Genomic_DNA"/>
</dbReference>